<evidence type="ECO:0000256" key="3">
    <source>
        <dbReference type="ARBA" id="ARBA00022448"/>
    </source>
</evidence>
<feature type="transmembrane region" description="Helical" evidence="7">
    <location>
        <begin position="100"/>
        <end position="120"/>
    </location>
</feature>
<evidence type="ECO:0000313" key="9">
    <source>
        <dbReference type="Proteomes" id="UP000670092"/>
    </source>
</evidence>
<accession>A0A8H8CUQ1</accession>
<dbReference type="GO" id="GO:0005886">
    <property type="term" value="C:plasma membrane"/>
    <property type="evidence" value="ECO:0007669"/>
    <property type="project" value="TreeGrafter"/>
</dbReference>
<sequence>MGLSSPATCGSGAIVVLFLMVVLYLWCPPCSLWTATSLLHPHISRDQVAPRHPPRSQTHILCRTITTCTNTCEFFIMFYIPIYFQFTRNGISLMATLRLLLYLMFAITFNLTSGWALSMIKYQMPMCLVWGIAITFADALFVAYPSPSTPTAHIYGFGILMGIGAGITL</sequence>
<comment type="caution">
    <text evidence="8">The sequence shown here is derived from an EMBL/GenBank/DDBJ whole genome shotgun (WGS) entry which is preliminary data.</text>
</comment>
<dbReference type="GO" id="GO:0022857">
    <property type="term" value="F:transmembrane transporter activity"/>
    <property type="evidence" value="ECO:0007669"/>
    <property type="project" value="TreeGrafter"/>
</dbReference>
<dbReference type="PANTHER" id="PTHR23501:SF12">
    <property type="entry name" value="MAJOR FACILITATOR SUPERFAMILY (MFS) PROFILE DOMAIN-CONTAINING PROTEIN-RELATED"/>
    <property type="match status" value="1"/>
</dbReference>
<dbReference type="Proteomes" id="UP000670092">
    <property type="component" value="Unassembled WGS sequence"/>
</dbReference>
<keyword evidence="4 7" id="KW-0812">Transmembrane</keyword>
<dbReference type="EMBL" id="JAEVHI010000005">
    <property type="protein sequence ID" value="KAG5290507.1"/>
    <property type="molecule type" value="Genomic_DNA"/>
</dbReference>
<evidence type="ECO:0000256" key="5">
    <source>
        <dbReference type="ARBA" id="ARBA00022989"/>
    </source>
</evidence>
<reference evidence="8 9" key="1">
    <citation type="submission" date="2021-01" db="EMBL/GenBank/DDBJ databases">
        <title>Chromosome-level genome assembly of a human fungal pathogen reveals clustering of transcriptionally co-regulated genes.</title>
        <authorList>
            <person name="Voorhies M."/>
            <person name="Cohen S."/>
            <person name="Shea T.P."/>
            <person name="Petrus S."/>
            <person name="Munoz J.F."/>
            <person name="Poplawski S."/>
            <person name="Goldman W.E."/>
            <person name="Michael T."/>
            <person name="Cuomo C.A."/>
            <person name="Sil A."/>
            <person name="Beyhan S."/>
        </authorList>
    </citation>
    <scope>NUCLEOTIDE SEQUENCE [LARGE SCALE GENOMIC DNA]</scope>
    <source>
        <strain evidence="8 9">G184AR</strain>
    </source>
</reference>
<evidence type="ECO:0000256" key="4">
    <source>
        <dbReference type="ARBA" id="ARBA00022692"/>
    </source>
</evidence>
<comment type="similarity">
    <text evidence="2">Belongs to the major facilitator superfamily. TCR/Tet family.</text>
</comment>
<proteinExistence type="inferred from homology"/>
<evidence type="ECO:0000313" key="8">
    <source>
        <dbReference type="EMBL" id="KAG5290507.1"/>
    </source>
</evidence>
<gene>
    <name evidence="8" type="primary">FMP29</name>
    <name evidence="8" type="ORF">I7I52_07550</name>
</gene>
<keyword evidence="5 7" id="KW-1133">Transmembrane helix</keyword>
<feature type="transmembrane region" description="Helical" evidence="7">
    <location>
        <begin position="12"/>
        <end position="39"/>
    </location>
</feature>
<comment type="subcellular location">
    <subcellularLocation>
        <location evidence="1">Membrane</location>
        <topology evidence="1">Multi-pass membrane protein</topology>
    </subcellularLocation>
</comment>
<keyword evidence="3" id="KW-0813">Transport</keyword>
<dbReference type="VEuPathDB" id="FungiDB:I7I52_07550"/>
<evidence type="ECO:0000256" key="1">
    <source>
        <dbReference type="ARBA" id="ARBA00004141"/>
    </source>
</evidence>
<keyword evidence="6 7" id="KW-0472">Membrane</keyword>
<dbReference type="InterPro" id="IPR036259">
    <property type="entry name" value="MFS_trans_sf"/>
</dbReference>
<feature type="transmembrane region" description="Helical" evidence="7">
    <location>
        <begin position="152"/>
        <end position="168"/>
    </location>
</feature>
<name>A0A8H8CUQ1_AJECA</name>
<feature type="transmembrane region" description="Helical" evidence="7">
    <location>
        <begin position="127"/>
        <end position="146"/>
    </location>
</feature>
<dbReference type="PANTHER" id="PTHR23501">
    <property type="entry name" value="MAJOR FACILITATOR SUPERFAMILY"/>
    <property type="match status" value="1"/>
</dbReference>
<evidence type="ECO:0000256" key="6">
    <source>
        <dbReference type="ARBA" id="ARBA00023136"/>
    </source>
</evidence>
<feature type="transmembrane region" description="Helical" evidence="7">
    <location>
        <begin position="60"/>
        <end position="80"/>
    </location>
</feature>
<protein>
    <submittedName>
        <fullName evidence="8">MFS transporter</fullName>
    </submittedName>
</protein>
<dbReference type="AlphaFoldDB" id="A0A8H8CUQ1"/>
<evidence type="ECO:0000256" key="2">
    <source>
        <dbReference type="ARBA" id="ARBA00007520"/>
    </source>
</evidence>
<organism evidence="8 9">
    <name type="scientific">Ajellomyces capsulatus</name>
    <name type="common">Darling's disease fungus</name>
    <name type="synonym">Histoplasma capsulatum</name>
    <dbReference type="NCBI Taxonomy" id="5037"/>
    <lineage>
        <taxon>Eukaryota</taxon>
        <taxon>Fungi</taxon>
        <taxon>Dikarya</taxon>
        <taxon>Ascomycota</taxon>
        <taxon>Pezizomycotina</taxon>
        <taxon>Eurotiomycetes</taxon>
        <taxon>Eurotiomycetidae</taxon>
        <taxon>Onygenales</taxon>
        <taxon>Ajellomycetaceae</taxon>
        <taxon>Histoplasma</taxon>
    </lineage>
</organism>
<dbReference type="OrthoDB" id="10372362at2759"/>
<dbReference type="SUPFAM" id="SSF103473">
    <property type="entry name" value="MFS general substrate transporter"/>
    <property type="match status" value="1"/>
</dbReference>
<evidence type="ECO:0000256" key="7">
    <source>
        <dbReference type="SAM" id="Phobius"/>
    </source>
</evidence>